<dbReference type="GO" id="GO:0008270">
    <property type="term" value="F:zinc ion binding"/>
    <property type="evidence" value="ECO:0007669"/>
    <property type="project" value="UniProtKB-KW"/>
</dbReference>
<evidence type="ECO:0000256" key="4">
    <source>
        <dbReference type="PROSITE-ProRule" id="PRU00134"/>
    </source>
</evidence>
<dbReference type="PROSITE" id="PS50865">
    <property type="entry name" value="ZF_MYND_2"/>
    <property type="match status" value="1"/>
</dbReference>
<accession>A0AAV8ZQQ0</accession>
<gene>
    <name evidence="6" type="ORF">NQ314_002929</name>
</gene>
<reference evidence="6" key="1">
    <citation type="journal article" date="2023" name="Insect Mol. Biol.">
        <title>Genome sequencing provides insights into the evolution of gene families encoding plant cell wall-degrading enzymes in longhorned beetles.</title>
        <authorList>
            <person name="Shin N.R."/>
            <person name="Okamura Y."/>
            <person name="Kirsch R."/>
            <person name="Pauchet Y."/>
        </authorList>
    </citation>
    <scope>NUCLEOTIDE SEQUENCE</scope>
    <source>
        <strain evidence="6">RBIC_L_NR</strain>
    </source>
</reference>
<dbReference type="GO" id="GO:0044458">
    <property type="term" value="P:motile cilium assembly"/>
    <property type="evidence" value="ECO:0007669"/>
    <property type="project" value="TreeGrafter"/>
</dbReference>
<organism evidence="6 7">
    <name type="scientific">Rhamnusium bicolor</name>
    <dbReference type="NCBI Taxonomy" id="1586634"/>
    <lineage>
        <taxon>Eukaryota</taxon>
        <taxon>Metazoa</taxon>
        <taxon>Ecdysozoa</taxon>
        <taxon>Arthropoda</taxon>
        <taxon>Hexapoda</taxon>
        <taxon>Insecta</taxon>
        <taxon>Pterygota</taxon>
        <taxon>Neoptera</taxon>
        <taxon>Endopterygota</taxon>
        <taxon>Coleoptera</taxon>
        <taxon>Polyphaga</taxon>
        <taxon>Cucujiformia</taxon>
        <taxon>Chrysomeloidea</taxon>
        <taxon>Cerambycidae</taxon>
        <taxon>Lepturinae</taxon>
        <taxon>Rhagiini</taxon>
        <taxon>Rhamnusium</taxon>
    </lineage>
</organism>
<dbReference type="InterPro" id="IPR052298">
    <property type="entry name" value="ZMYND10"/>
</dbReference>
<evidence type="ECO:0000313" key="6">
    <source>
        <dbReference type="EMBL" id="KAJ8967422.1"/>
    </source>
</evidence>
<comment type="caution">
    <text evidence="6">The sequence shown here is derived from an EMBL/GenBank/DDBJ whole genome shotgun (WGS) entry which is preliminary data.</text>
</comment>
<dbReference type="InterPro" id="IPR002893">
    <property type="entry name" value="Znf_MYND"/>
</dbReference>
<dbReference type="GO" id="GO:0036158">
    <property type="term" value="P:outer dynein arm assembly"/>
    <property type="evidence" value="ECO:0007669"/>
    <property type="project" value="TreeGrafter"/>
</dbReference>
<dbReference type="GO" id="GO:0036159">
    <property type="term" value="P:inner dynein arm assembly"/>
    <property type="evidence" value="ECO:0007669"/>
    <property type="project" value="TreeGrafter"/>
</dbReference>
<feature type="domain" description="MYND-type" evidence="5">
    <location>
        <begin position="380"/>
        <end position="416"/>
    </location>
</feature>
<dbReference type="Proteomes" id="UP001162156">
    <property type="component" value="Unassembled WGS sequence"/>
</dbReference>
<evidence type="ECO:0000259" key="5">
    <source>
        <dbReference type="PROSITE" id="PS50865"/>
    </source>
</evidence>
<dbReference type="PROSITE" id="PS01360">
    <property type="entry name" value="ZF_MYND_1"/>
    <property type="match status" value="1"/>
</dbReference>
<keyword evidence="1" id="KW-0479">Metal-binding</keyword>
<proteinExistence type="predicted"/>
<dbReference type="EMBL" id="JANEYF010000856">
    <property type="protein sequence ID" value="KAJ8967422.1"/>
    <property type="molecule type" value="Genomic_DNA"/>
</dbReference>
<protein>
    <recommendedName>
        <fullName evidence="5">MYND-type domain-containing protein</fullName>
    </recommendedName>
</protein>
<dbReference type="PANTHER" id="PTHR13244:SF7">
    <property type="entry name" value="ZINC FINGER MYND DOMAIN-CONTAINING PROTEIN 10"/>
    <property type="match status" value="1"/>
</dbReference>
<dbReference type="GO" id="GO:0005737">
    <property type="term" value="C:cytoplasm"/>
    <property type="evidence" value="ECO:0007669"/>
    <property type="project" value="TreeGrafter"/>
</dbReference>
<evidence type="ECO:0000256" key="3">
    <source>
        <dbReference type="ARBA" id="ARBA00022833"/>
    </source>
</evidence>
<sequence>MDSILLPNEIEMFIETMVPQHIKNIGNHQWLEWHQRLQKLNQEALIEASALKEEHVKETLVSYCKVNVILHEAILINVWKHKVLPHLLKIEPNPESTFIAYSVLYHEAVCVALLELVLYHPNCCEALEDSAADLLDYLSGTTACLLTTTQIEAGKNENAEKELLRQRNNLTFDIGIRSLSIVRYLAESMERLPINIYSRMYSAHDIPVLFAEIVISAPWIKDGKQYSGVTWKTWDHEQLVQSEAQVWLTLRQLLLDPECPKYYPITDSRRSQLMKLLPLMRPTLLDQLSPLIELKQWLCHLSVMEQSAPPSKPLLLETLLEIKERILNESGGKWKKIVEKQMPTIFNNDKNSLQDIAKGLSDAYNTDLLEKFEVKDQAACAQCGKGAIQRCSRCKKSWYCSRACQITNWQQHKDECTN</sequence>
<keyword evidence="2 4" id="KW-0863">Zinc-finger</keyword>
<dbReference type="Pfam" id="PF01753">
    <property type="entry name" value="zf-MYND"/>
    <property type="match status" value="1"/>
</dbReference>
<dbReference type="PANTHER" id="PTHR13244">
    <property type="entry name" value="ZINC FINGER MYND DOMAIN CONTAINING PROTEIN 10"/>
    <property type="match status" value="1"/>
</dbReference>
<evidence type="ECO:0000256" key="2">
    <source>
        <dbReference type="ARBA" id="ARBA00022771"/>
    </source>
</evidence>
<keyword evidence="3" id="KW-0862">Zinc</keyword>
<dbReference type="AlphaFoldDB" id="A0AAV8ZQQ0"/>
<dbReference type="Gene3D" id="6.10.140.2220">
    <property type="match status" value="1"/>
</dbReference>
<evidence type="ECO:0000313" key="7">
    <source>
        <dbReference type="Proteomes" id="UP001162156"/>
    </source>
</evidence>
<name>A0AAV8ZQQ0_9CUCU</name>
<keyword evidence="7" id="KW-1185">Reference proteome</keyword>
<dbReference type="GO" id="GO:0034451">
    <property type="term" value="C:centriolar satellite"/>
    <property type="evidence" value="ECO:0007669"/>
    <property type="project" value="TreeGrafter"/>
</dbReference>
<dbReference type="SUPFAM" id="SSF144232">
    <property type="entry name" value="HIT/MYND zinc finger-like"/>
    <property type="match status" value="1"/>
</dbReference>
<evidence type="ECO:0000256" key="1">
    <source>
        <dbReference type="ARBA" id="ARBA00022723"/>
    </source>
</evidence>